<organism evidence="2 3">
    <name type="scientific">Apophysomyces ossiformis</name>
    <dbReference type="NCBI Taxonomy" id="679940"/>
    <lineage>
        <taxon>Eukaryota</taxon>
        <taxon>Fungi</taxon>
        <taxon>Fungi incertae sedis</taxon>
        <taxon>Mucoromycota</taxon>
        <taxon>Mucoromycotina</taxon>
        <taxon>Mucoromycetes</taxon>
        <taxon>Mucorales</taxon>
        <taxon>Mucorineae</taxon>
        <taxon>Mucoraceae</taxon>
        <taxon>Apophysomyces</taxon>
    </lineage>
</organism>
<feature type="compositionally biased region" description="Low complexity" evidence="1">
    <location>
        <begin position="47"/>
        <end position="66"/>
    </location>
</feature>
<dbReference type="AlphaFoldDB" id="A0A8H7BRZ8"/>
<comment type="caution">
    <text evidence="2">The sequence shown here is derived from an EMBL/GenBank/DDBJ whole genome shotgun (WGS) entry which is preliminary data.</text>
</comment>
<dbReference type="Pfam" id="PF01603">
    <property type="entry name" value="B56"/>
    <property type="match status" value="1"/>
</dbReference>
<dbReference type="GO" id="GO:0007165">
    <property type="term" value="P:signal transduction"/>
    <property type="evidence" value="ECO:0007669"/>
    <property type="project" value="InterPro"/>
</dbReference>
<feature type="region of interest" description="Disordered" evidence="1">
    <location>
        <begin position="1"/>
        <end position="108"/>
    </location>
</feature>
<evidence type="ECO:0000256" key="1">
    <source>
        <dbReference type="SAM" id="MobiDB-lite"/>
    </source>
</evidence>
<name>A0A8H7BRZ8_9FUNG</name>
<dbReference type="Proteomes" id="UP000605846">
    <property type="component" value="Unassembled WGS sequence"/>
</dbReference>
<gene>
    <name evidence="2" type="ORF">EC973_005620</name>
</gene>
<dbReference type="GO" id="GO:0019888">
    <property type="term" value="F:protein phosphatase regulator activity"/>
    <property type="evidence" value="ECO:0007669"/>
    <property type="project" value="InterPro"/>
</dbReference>
<evidence type="ECO:0000313" key="2">
    <source>
        <dbReference type="EMBL" id="KAF7728782.1"/>
    </source>
</evidence>
<dbReference type="SUPFAM" id="SSF48371">
    <property type="entry name" value="ARM repeat"/>
    <property type="match status" value="1"/>
</dbReference>
<protein>
    <submittedName>
        <fullName evidence="2">Uncharacterized protein</fullName>
    </submittedName>
</protein>
<dbReference type="OrthoDB" id="10264446at2759"/>
<dbReference type="GO" id="GO:0000159">
    <property type="term" value="C:protein phosphatase type 2A complex"/>
    <property type="evidence" value="ECO:0007669"/>
    <property type="project" value="InterPro"/>
</dbReference>
<dbReference type="InterPro" id="IPR011989">
    <property type="entry name" value="ARM-like"/>
</dbReference>
<sequence length="278" mass="31788">MMKGLKGVLSRRKSWQQKDSPNKPRQRAKPRPLSARFGSPSSKAEYSPTSPQSPQSPQSPKSPSPSTRENPTSPVAKLSTPITPPPSSKSGTNLHATPKDTIVVNKPPRCQRSSGVFERSIDLEIYPRFDDVPVSQQRELFIKKLKLCEILFDFADSNSDLKNKEVKRQTLQELLDYQGINRTGITNDLYPYIIRMFSINVFRPIAPSLKLMYDDPSPDEEEDPVFEVAWPHLQLVYEFFLRFVDSPNFDIRAARNCIDHKFLLQVNTRETLNARDQK</sequence>
<dbReference type="InterPro" id="IPR016024">
    <property type="entry name" value="ARM-type_fold"/>
</dbReference>
<proteinExistence type="predicted"/>
<dbReference type="Gene3D" id="1.25.10.10">
    <property type="entry name" value="Leucine-rich Repeat Variant"/>
    <property type="match status" value="1"/>
</dbReference>
<keyword evidence="3" id="KW-1185">Reference proteome</keyword>
<dbReference type="PANTHER" id="PTHR10257:SF3">
    <property type="entry name" value="SERINE_THREONINE-PROTEIN PHOSPHATASE 2A 56 KDA REGULATORY SUBUNIT GAMMA ISOFORM"/>
    <property type="match status" value="1"/>
</dbReference>
<reference evidence="2" key="1">
    <citation type="submission" date="2020-01" db="EMBL/GenBank/DDBJ databases">
        <title>Genome Sequencing of Three Apophysomyces-Like Fungal Strains Confirms a Novel Fungal Genus in the Mucoromycota with divergent Burkholderia-like Endosymbiotic Bacteria.</title>
        <authorList>
            <person name="Stajich J.E."/>
            <person name="Macias A.M."/>
            <person name="Carter-House D."/>
            <person name="Lovett B."/>
            <person name="Kasson L.R."/>
            <person name="Berry K."/>
            <person name="Grigoriev I."/>
            <person name="Chang Y."/>
            <person name="Spatafora J."/>
            <person name="Kasson M.T."/>
        </authorList>
    </citation>
    <scope>NUCLEOTIDE SEQUENCE</scope>
    <source>
        <strain evidence="2">NRRL A-21654</strain>
    </source>
</reference>
<dbReference type="InterPro" id="IPR002554">
    <property type="entry name" value="PP2A_B56"/>
</dbReference>
<evidence type="ECO:0000313" key="3">
    <source>
        <dbReference type="Proteomes" id="UP000605846"/>
    </source>
</evidence>
<dbReference type="EMBL" id="JABAYA010000032">
    <property type="protein sequence ID" value="KAF7728782.1"/>
    <property type="molecule type" value="Genomic_DNA"/>
</dbReference>
<accession>A0A8H7BRZ8</accession>
<dbReference type="PANTHER" id="PTHR10257">
    <property type="entry name" value="SERINE/THREONINE PROTEIN PHOSPHATASE 2A PP2A REGULATORY SUBUNIT B"/>
    <property type="match status" value="1"/>
</dbReference>